<accession>A0ABP8K573</accession>
<dbReference type="EMBL" id="BAABHB010000002">
    <property type="protein sequence ID" value="GAA4400584.1"/>
    <property type="molecule type" value="Genomic_DNA"/>
</dbReference>
<keyword evidence="2" id="KW-1185">Reference proteome</keyword>
<protein>
    <submittedName>
        <fullName evidence="1">Uncharacterized protein</fullName>
    </submittedName>
</protein>
<gene>
    <name evidence="1" type="ORF">GCM10023187_13920</name>
</gene>
<comment type="caution">
    <text evidence="1">The sequence shown here is derived from an EMBL/GenBank/DDBJ whole genome shotgun (WGS) entry which is preliminary data.</text>
</comment>
<proteinExistence type="predicted"/>
<evidence type="ECO:0000313" key="2">
    <source>
        <dbReference type="Proteomes" id="UP001500936"/>
    </source>
</evidence>
<organism evidence="1 2">
    <name type="scientific">Nibrella viscosa</name>
    <dbReference type="NCBI Taxonomy" id="1084524"/>
    <lineage>
        <taxon>Bacteria</taxon>
        <taxon>Pseudomonadati</taxon>
        <taxon>Bacteroidota</taxon>
        <taxon>Cytophagia</taxon>
        <taxon>Cytophagales</taxon>
        <taxon>Spirosomataceae</taxon>
        <taxon>Nibrella</taxon>
    </lineage>
</organism>
<dbReference type="Proteomes" id="UP001500936">
    <property type="component" value="Unassembled WGS sequence"/>
</dbReference>
<reference evidence="2" key="1">
    <citation type="journal article" date="2019" name="Int. J. Syst. Evol. Microbiol.">
        <title>The Global Catalogue of Microorganisms (GCM) 10K type strain sequencing project: providing services to taxonomists for standard genome sequencing and annotation.</title>
        <authorList>
            <consortium name="The Broad Institute Genomics Platform"/>
            <consortium name="The Broad Institute Genome Sequencing Center for Infectious Disease"/>
            <person name="Wu L."/>
            <person name="Ma J."/>
        </authorList>
    </citation>
    <scope>NUCLEOTIDE SEQUENCE [LARGE SCALE GENOMIC DNA]</scope>
    <source>
        <strain evidence="2">JCM 17925</strain>
    </source>
</reference>
<evidence type="ECO:0000313" key="1">
    <source>
        <dbReference type="EMBL" id="GAA4400584.1"/>
    </source>
</evidence>
<name>A0ABP8K573_9BACT</name>
<sequence>MVTLLIVSGRNVAQAQLKSTTTAQQLAEGLTNLQNGLVNANVNLSNLTVQDLVNIGKIDVKDVVNVNNVLNKNEITALNNLIRDITITNVLNNLLREANILNKNQAVVGLLGKQFVVQNVNQPTGR</sequence>